<evidence type="ECO:0000256" key="7">
    <source>
        <dbReference type="ARBA" id="ARBA00022792"/>
    </source>
</evidence>
<dbReference type="SUPFAM" id="SSF46977">
    <property type="entry name" value="Succinate dehydrogenase/fumarate reductase flavoprotein C-terminal domain"/>
    <property type="match status" value="1"/>
</dbReference>
<reference evidence="14 15" key="1">
    <citation type="submission" date="2018-11" db="EMBL/GenBank/DDBJ databases">
        <authorList>
            <consortium name="Pathogen Informatics"/>
        </authorList>
    </citation>
    <scope>NUCLEOTIDE SEQUENCE [LARGE SCALE GENOMIC DNA]</scope>
</reference>
<dbReference type="FunFam" id="1.20.58.100:FF:000001">
    <property type="entry name" value="Succinate dehydrogenase flavoprotein subunit (SdhA)"/>
    <property type="match status" value="1"/>
</dbReference>
<evidence type="ECO:0000256" key="3">
    <source>
        <dbReference type="ARBA" id="ARBA00008040"/>
    </source>
</evidence>
<evidence type="ECO:0000256" key="10">
    <source>
        <dbReference type="ARBA" id="ARBA00023002"/>
    </source>
</evidence>
<dbReference type="InterPro" id="IPR015939">
    <property type="entry name" value="Fum_Rdtase/Succ_DH_flav-like_C"/>
</dbReference>
<evidence type="ECO:0000313" key="14">
    <source>
        <dbReference type="EMBL" id="VDK38189.1"/>
    </source>
</evidence>
<keyword evidence="11" id="KW-0496">Mitochondrion</keyword>
<keyword evidence="6" id="KW-0285">Flavoprotein</keyword>
<evidence type="ECO:0000256" key="1">
    <source>
        <dbReference type="ARBA" id="ARBA00001974"/>
    </source>
</evidence>
<evidence type="ECO:0000256" key="12">
    <source>
        <dbReference type="ARBA" id="ARBA00023136"/>
    </source>
</evidence>
<sequence>MEQSKAVGEAFPDLPRNAGEESVANLDKMRFAKGDIPTGALRLKMQKTMQRHAAVFRRGDILQEGVKKMEAVFNEQKLLKTADRGLIWNSDLIETLELQNLLLCAVQTIVAAEARKESRGAHARDDFKQRLDEFDYSIPLEGQKKKPFDQHWRKHTIISQNPETGKVSLSYRPVIDTTLDANEVEWIPPIVRKY</sequence>
<keyword evidence="8" id="KW-0274">FAD</keyword>
<dbReference type="GO" id="GO:0005743">
    <property type="term" value="C:mitochondrial inner membrane"/>
    <property type="evidence" value="ECO:0007669"/>
    <property type="project" value="UniProtKB-SubCell"/>
</dbReference>
<keyword evidence="12" id="KW-0472">Membrane</keyword>
<dbReference type="Proteomes" id="UP000271098">
    <property type="component" value="Unassembled WGS sequence"/>
</dbReference>
<organism evidence="14 15">
    <name type="scientific">Gongylonema pulchrum</name>
    <dbReference type="NCBI Taxonomy" id="637853"/>
    <lineage>
        <taxon>Eukaryota</taxon>
        <taxon>Metazoa</taxon>
        <taxon>Ecdysozoa</taxon>
        <taxon>Nematoda</taxon>
        <taxon>Chromadorea</taxon>
        <taxon>Rhabditida</taxon>
        <taxon>Spirurina</taxon>
        <taxon>Spiruromorpha</taxon>
        <taxon>Spiruroidea</taxon>
        <taxon>Gongylonematidae</taxon>
        <taxon>Gongylonema</taxon>
    </lineage>
</organism>
<dbReference type="GO" id="GO:0008177">
    <property type="term" value="F:succinate dehydrogenase (quinone) activity"/>
    <property type="evidence" value="ECO:0007669"/>
    <property type="project" value="UniProtKB-EC"/>
</dbReference>
<dbReference type="Gene3D" id="4.10.80.40">
    <property type="entry name" value="succinate dehydrogenase protein domain"/>
    <property type="match status" value="1"/>
</dbReference>
<evidence type="ECO:0000256" key="5">
    <source>
        <dbReference type="ARBA" id="ARBA00022448"/>
    </source>
</evidence>
<dbReference type="AlphaFoldDB" id="A0A3P6PQC2"/>
<dbReference type="PANTHER" id="PTHR11632:SF51">
    <property type="entry name" value="SUCCINATE DEHYDROGENASE [UBIQUINONE] FLAVOPROTEIN SUBUNIT, MITOCHONDRIAL"/>
    <property type="match status" value="1"/>
</dbReference>
<evidence type="ECO:0000313" key="15">
    <source>
        <dbReference type="Proteomes" id="UP000271098"/>
    </source>
</evidence>
<dbReference type="GO" id="GO:0050660">
    <property type="term" value="F:flavin adenine dinucleotide binding"/>
    <property type="evidence" value="ECO:0007669"/>
    <property type="project" value="TreeGrafter"/>
</dbReference>
<dbReference type="PANTHER" id="PTHR11632">
    <property type="entry name" value="SUCCINATE DEHYDROGENASE 2 FLAVOPROTEIN SUBUNIT"/>
    <property type="match status" value="1"/>
</dbReference>
<feature type="domain" description="Fumarate reductase/succinate dehydrogenase flavoprotein-like C-terminal" evidence="13">
    <location>
        <begin position="42"/>
        <end position="194"/>
    </location>
</feature>
<keyword evidence="15" id="KW-1185">Reference proteome</keyword>
<dbReference type="EMBL" id="UYRT01005209">
    <property type="protein sequence ID" value="VDK38189.1"/>
    <property type="molecule type" value="Genomic_DNA"/>
</dbReference>
<comment type="subcellular location">
    <subcellularLocation>
        <location evidence="2">Mitochondrion inner membrane</location>
        <topology evidence="2">Peripheral membrane protein</topology>
        <orientation evidence="2">Matrix side</orientation>
    </subcellularLocation>
</comment>
<dbReference type="FunFam" id="4.10.80.40:FF:000004">
    <property type="entry name" value="Succinate dehydrogenase [ubiquinone] flavoprotein subunit, mitochondrial"/>
    <property type="match status" value="1"/>
</dbReference>
<name>A0A3P6PQC2_9BILA</name>
<evidence type="ECO:0000256" key="6">
    <source>
        <dbReference type="ARBA" id="ARBA00022630"/>
    </source>
</evidence>
<comment type="similarity">
    <text evidence="3">Belongs to the FAD-dependent oxidoreductase 2 family. FRD/SDH subfamily.</text>
</comment>
<dbReference type="GO" id="GO:0006121">
    <property type="term" value="P:mitochondrial electron transport, succinate to ubiquinone"/>
    <property type="evidence" value="ECO:0007669"/>
    <property type="project" value="TreeGrafter"/>
</dbReference>
<protein>
    <recommendedName>
        <fullName evidence="4">succinate dehydrogenase</fullName>
        <ecNumber evidence="4">1.3.5.1</ecNumber>
    </recommendedName>
</protein>
<keyword evidence="7" id="KW-0999">Mitochondrion inner membrane</keyword>
<evidence type="ECO:0000256" key="8">
    <source>
        <dbReference type="ARBA" id="ARBA00022827"/>
    </source>
</evidence>
<evidence type="ECO:0000259" key="13">
    <source>
        <dbReference type="Pfam" id="PF02910"/>
    </source>
</evidence>
<evidence type="ECO:0000256" key="4">
    <source>
        <dbReference type="ARBA" id="ARBA00012792"/>
    </source>
</evidence>
<dbReference type="EC" id="1.3.5.1" evidence="4"/>
<dbReference type="OrthoDB" id="71672at2759"/>
<dbReference type="InterPro" id="IPR030664">
    <property type="entry name" value="SdhA/FrdA/AprA"/>
</dbReference>
<dbReference type="GO" id="GO:0009055">
    <property type="term" value="F:electron transfer activity"/>
    <property type="evidence" value="ECO:0007669"/>
    <property type="project" value="TreeGrafter"/>
</dbReference>
<dbReference type="Pfam" id="PF02910">
    <property type="entry name" value="Succ_DH_flav_C"/>
    <property type="match status" value="1"/>
</dbReference>
<accession>A0A3P6PQC2</accession>
<gene>
    <name evidence="14" type="ORF">GPUH_LOCUS3151</name>
</gene>
<comment type="cofactor">
    <cofactor evidence="1">
        <name>FAD</name>
        <dbReference type="ChEBI" id="CHEBI:57692"/>
    </cofactor>
</comment>
<proteinExistence type="inferred from homology"/>
<keyword evidence="10" id="KW-0560">Oxidoreductase</keyword>
<evidence type="ECO:0000256" key="9">
    <source>
        <dbReference type="ARBA" id="ARBA00022982"/>
    </source>
</evidence>
<evidence type="ECO:0000256" key="11">
    <source>
        <dbReference type="ARBA" id="ARBA00023128"/>
    </source>
</evidence>
<dbReference type="InterPro" id="IPR037099">
    <property type="entry name" value="Fum_R/Succ_DH_flav-like_C_sf"/>
</dbReference>
<keyword evidence="9" id="KW-0249">Electron transport</keyword>
<evidence type="ECO:0000256" key="2">
    <source>
        <dbReference type="ARBA" id="ARBA00004443"/>
    </source>
</evidence>
<keyword evidence="5" id="KW-0813">Transport</keyword>
<dbReference type="Gene3D" id="1.20.58.100">
    <property type="entry name" value="Fumarate reductase/succinate dehydrogenase flavoprotein-like, C-terminal domain"/>
    <property type="match status" value="1"/>
</dbReference>